<evidence type="ECO:0000256" key="2">
    <source>
        <dbReference type="ARBA" id="ARBA00022801"/>
    </source>
</evidence>
<protein>
    <recommendedName>
        <fullName evidence="10">CBM1 domain-containing protein</fullName>
    </recommendedName>
</protein>
<dbReference type="GO" id="GO:0010411">
    <property type="term" value="P:xyloglucan metabolic process"/>
    <property type="evidence" value="ECO:0007669"/>
    <property type="project" value="TreeGrafter"/>
</dbReference>
<evidence type="ECO:0000313" key="11">
    <source>
        <dbReference type="EMBL" id="KAK1759608.1"/>
    </source>
</evidence>
<dbReference type="GO" id="GO:0030248">
    <property type="term" value="F:cellulose binding"/>
    <property type="evidence" value="ECO:0007669"/>
    <property type="project" value="InterPro"/>
</dbReference>
<reference evidence="11" key="1">
    <citation type="submission" date="2023-06" db="EMBL/GenBank/DDBJ databases">
        <title>Genome-scale phylogeny and comparative genomics of the fungal order Sordariales.</title>
        <authorList>
            <consortium name="Lawrence Berkeley National Laboratory"/>
            <person name="Hensen N."/>
            <person name="Bonometti L."/>
            <person name="Westerberg I."/>
            <person name="Brannstrom I.O."/>
            <person name="Guillou S."/>
            <person name="Cros-Aarteil S."/>
            <person name="Calhoun S."/>
            <person name="Haridas S."/>
            <person name="Kuo A."/>
            <person name="Mondo S."/>
            <person name="Pangilinan J."/>
            <person name="Riley R."/>
            <person name="Labutti K."/>
            <person name="Andreopoulos B."/>
            <person name="Lipzen A."/>
            <person name="Chen C."/>
            <person name="Yanf M."/>
            <person name="Daum C."/>
            <person name="Ng V."/>
            <person name="Clum A."/>
            <person name="Steindorff A."/>
            <person name="Ohm R."/>
            <person name="Martin F."/>
            <person name="Silar P."/>
            <person name="Natvig D."/>
            <person name="Lalanne C."/>
            <person name="Gautier V."/>
            <person name="Ament-Velasquez S.L."/>
            <person name="Kruys A."/>
            <person name="Hutchinson M.I."/>
            <person name="Powell A.J."/>
            <person name="Barry K."/>
            <person name="Miller A.N."/>
            <person name="Grigoriev I.V."/>
            <person name="Debuchy R."/>
            <person name="Gladieux P."/>
            <person name="Thoren M.H."/>
            <person name="Johannesson H."/>
        </authorList>
    </citation>
    <scope>NUCLEOTIDE SEQUENCE</scope>
    <source>
        <strain evidence="11">PSN4</strain>
    </source>
</reference>
<evidence type="ECO:0000256" key="8">
    <source>
        <dbReference type="SAM" id="MobiDB-lite"/>
    </source>
</evidence>
<dbReference type="GO" id="GO:0030245">
    <property type="term" value="P:cellulose catabolic process"/>
    <property type="evidence" value="ECO:0007669"/>
    <property type="project" value="UniProtKB-KW"/>
</dbReference>
<dbReference type="GO" id="GO:0016798">
    <property type="term" value="F:hydrolase activity, acting on glycosyl bonds"/>
    <property type="evidence" value="ECO:0007669"/>
    <property type="project" value="UniProtKB-KW"/>
</dbReference>
<dbReference type="Gene3D" id="2.130.10.10">
    <property type="entry name" value="YVTN repeat-like/Quinoprotein amine dehydrogenase"/>
    <property type="match status" value="2"/>
</dbReference>
<comment type="caution">
    <text evidence="11">The sequence shown here is derived from an EMBL/GenBank/DDBJ whole genome shotgun (WGS) entry which is preliminary data.</text>
</comment>
<accession>A0AAJ0BJV4</accession>
<dbReference type="PANTHER" id="PTHR43739:SF2">
    <property type="entry name" value="OLIGOXYLOGLUCAN-REDUCING END-SPECIFIC XYLOGLUCANASE-RELATED"/>
    <property type="match status" value="1"/>
</dbReference>
<gene>
    <name evidence="11" type="ORF">QBC47DRAFT_410356</name>
</gene>
<dbReference type="EMBL" id="MU839828">
    <property type="protein sequence ID" value="KAK1759608.1"/>
    <property type="molecule type" value="Genomic_DNA"/>
</dbReference>
<feature type="signal peptide" evidence="9">
    <location>
        <begin position="1"/>
        <end position="21"/>
    </location>
</feature>
<evidence type="ECO:0000313" key="12">
    <source>
        <dbReference type="Proteomes" id="UP001239445"/>
    </source>
</evidence>
<dbReference type="SUPFAM" id="SSF57180">
    <property type="entry name" value="Cellulose-binding domain"/>
    <property type="match status" value="1"/>
</dbReference>
<dbReference type="SMART" id="SM00236">
    <property type="entry name" value="fCBD"/>
    <property type="match status" value="1"/>
</dbReference>
<evidence type="ECO:0000256" key="4">
    <source>
        <dbReference type="ARBA" id="ARBA00023277"/>
    </source>
</evidence>
<keyword evidence="3" id="KW-0136">Cellulose degradation</keyword>
<feature type="region of interest" description="Disordered" evidence="8">
    <location>
        <begin position="756"/>
        <end position="836"/>
    </location>
</feature>
<comment type="similarity">
    <text evidence="7">Belongs to the glycosyl hydrolase 74 family.</text>
</comment>
<dbReference type="FunFam" id="2.130.10.10:FF:000534">
    <property type="entry name" value="Xyloglucanase Xgh74A"/>
    <property type="match status" value="1"/>
</dbReference>
<dbReference type="PANTHER" id="PTHR43739">
    <property type="entry name" value="XYLOGLUCANASE (EUROFUNG)"/>
    <property type="match status" value="1"/>
</dbReference>
<name>A0AAJ0BJV4_9PEZI</name>
<keyword evidence="12" id="KW-1185">Reference proteome</keyword>
<keyword evidence="5" id="KW-0326">Glycosidase</keyword>
<dbReference type="Proteomes" id="UP001239445">
    <property type="component" value="Unassembled WGS sequence"/>
</dbReference>
<dbReference type="SUPFAM" id="SSF110296">
    <property type="entry name" value="Oligoxyloglucan reducing end-specific cellobiohydrolase"/>
    <property type="match status" value="2"/>
</dbReference>
<feature type="domain" description="CBM1" evidence="10">
    <location>
        <begin position="843"/>
        <end position="879"/>
    </location>
</feature>
<dbReference type="AlphaFoldDB" id="A0AAJ0BJV4"/>
<evidence type="ECO:0000256" key="3">
    <source>
        <dbReference type="ARBA" id="ARBA00023001"/>
    </source>
</evidence>
<keyword evidence="6" id="KW-0624">Polysaccharide degradation</keyword>
<sequence>MKLSTLQLLLAAAAAAVPVQAAFSWKNVHTGGGGGFVPGIVFHPSAQGVAYARTDIGGLYRLNPDDDSWTAVTDSLATDEKWGSWGIDAVALDPQDPNKVYAAVGMYTNDWDPNNGTIIRSSDRGTTWSSTTLPFKIGGNMPGRGMGERLAVDPSNPRIILFGARSGHGLWRSTDGGATFSRVSSFTNTGTYIPDPNDTSGYNSDKQGLAFVTFDSTSSLTVDGATSRIFVGTADNTTASVYVSTDAGTTWSPVPNQPLRFFPHKCRLQPVEKALYLTYSDGTGPYDGTLGAVYRYDIASSTWKDITPVPSSELHFGFGGLGLDLQRPGTLVVASLNSWWPDAQLFRSTDSGETWSPIWEWTSYPDMNMYYGMYTDSAPWIGKGFVERDSKRLGWMIEALEIDPTDGERWMYGTGLTLFGGRDLGRWDENERNVSIRVMADGIEEMAVLGLASAPVSGGGSELLAAVGDVSGFTYRTEAELGTAPEKPWMDPMWASSTDVDYAGNKPASVVRIGNSAGSPQVALSSDGGGTWAVHPGAGTTQFGGSVAYSADGDIILWSPSNGGVVRSQSQGTFTAVSSLPSSGVVAIASDKRNNTVFYAGAGNGTVYRSTDSGSVFVSVSSGLTGVTSVRDIVAHPVVAGEVWVSTNAGLFRSVDYAATFTKISGLTDTQHISLGLGGDAGKWNVYALGRGASGAKLYASADDGRTWVDVQGGQGFGALSACRVVGSANVPGQVYVGTNGRGVFYAKGVVEGGGGTGTTLSTSTRSSTSMTSTTTVSVPTETDSYCEPETTTESSTVGLSTSSAKTSTTSSARTTSTSSARITSSSVGSTSTTSSAIATPTALAQRWGQCGGIGWTRPTVCVAPWTCKYSNDWYSQCL</sequence>
<dbReference type="CDD" id="cd15482">
    <property type="entry name" value="Sialidase_non-viral"/>
    <property type="match status" value="1"/>
</dbReference>
<evidence type="ECO:0000256" key="6">
    <source>
        <dbReference type="ARBA" id="ARBA00023326"/>
    </source>
</evidence>
<evidence type="ECO:0000256" key="7">
    <source>
        <dbReference type="ARBA" id="ARBA00037986"/>
    </source>
</evidence>
<evidence type="ECO:0000256" key="5">
    <source>
        <dbReference type="ARBA" id="ARBA00023295"/>
    </source>
</evidence>
<feature type="compositionally biased region" description="Polar residues" evidence="8">
    <location>
        <begin position="790"/>
        <end position="800"/>
    </location>
</feature>
<evidence type="ECO:0000256" key="1">
    <source>
        <dbReference type="ARBA" id="ARBA00022729"/>
    </source>
</evidence>
<feature type="chain" id="PRO_5042575599" description="CBM1 domain-containing protein" evidence="9">
    <location>
        <begin position="22"/>
        <end position="879"/>
    </location>
</feature>
<dbReference type="GO" id="GO:0005576">
    <property type="term" value="C:extracellular region"/>
    <property type="evidence" value="ECO:0007669"/>
    <property type="project" value="InterPro"/>
</dbReference>
<keyword evidence="4" id="KW-0119">Carbohydrate metabolism</keyword>
<keyword evidence="2" id="KW-0378">Hydrolase</keyword>
<keyword evidence="1 9" id="KW-0732">Signal</keyword>
<proteinExistence type="inferred from homology"/>
<evidence type="ECO:0000259" key="10">
    <source>
        <dbReference type="PROSITE" id="PS51164"/>
    </source>
</evidence>
<feature type="compositionally biased region" description="Low complexity" evidence="8">
    <location>
        <begin position="801"/>
        <end position="836"/>
    </location>
</feature>
<dbReference type="PROSITE" id="PS51164">
    <property type="entry name" value="CBM1_2"/>
    <property type="match status" value="1"/>
</dbReference>
<dbReference type="InterPro" id="IPR000254">
    <property type="entry name" value="CBD"/>
</dbReference>
<evidence type="ECO:0000256" key="9">
    <source>
        <dbReference type="SAM" id="SignalP"/>
    </source>
</evidence>
<dbReference type="InterPro" id="IPR035971">
    <property type="entry name" value="CBD_sf"/>
</dbReference>
<organism evidence="11 12">
    <name type="scientific">Echria macrotheca</name>
    <dbReference type="NCBI Taxonomy" id="438768"/>
    <lineage>
        <taxon>Eukaryota</taxon>
        <taxon>Fungi</taxon>
        <taxon>Dikarya</taxon>
        <taxon>Ascomycota</taxon>
        <taxon>Pezizomycotina</taxon>
        <taxon>Sordariomycetes</taxon>
        <taxon>Sordariomycetidae</taxon>
        <taxon>Sordariales</taxon>
        <taxon>Schizotheciaceae</taxon>
        <taxon>Echria</taxon>
    </lineage>
</organism>
<dbReference type="InterPro" id="IPR015943">
    <property type="entry name" value="WD40/YVTN_repeat-like_dom_sf"/>
</dbReference>
<dbReference type="Pfam" id="PF00734">
    <property type="entry name" value="CBM_1"/>
    <property type="match status" value="1"/>
</dbReference>
<feature type="compositionally biased region" description="Low complexity" evidence="8">
    <location>
        <begin position="759"/>
        <end position="784"/>
    </location>
</feature>
<dbReference type="InterPro" id="IPR052025">
    <property type="entry name" value="Xyloglucanase_GH74"/>
</dbReference>